<dbReference type="OrthoDB" id="5219169at2759"/>
<keyword evidence="1" id="KW-0732">Signal</keyword>
<dbReference type="EMBL" id="OV651826">
    <property type="protein sequence ID" value="CAH1103421.1"/>
    <property type="molecule type" value="Genomic_DNA"/>
</dbReference>
<organism evidence="2 3">
    <name type="scientific">Psylliodes chrysocephalus</name>
    <dbReference type="NCBI Taxonomy" id="3402493"/>
    <lineage>
        <taxon>Eukaryota</taxon>
        <taxon>Metazoa</taxon>
        <taxon>Ecdysozoa</taxon>
        <taxon>Arthropoda</taxon>
        <taxon>Hexapoda</taxon>
        <taxon>Insecta</taxon>
        <taxon>Pterygota</taxon>
        <taxon>Neoptera</taxon>
        <taxon>Endopterygota</taxon>
        <taxon>Coleoptera</taxon>
        <taxon>Polyphaga</taxon>
        <taxon>Cucujiformia</taxon>
        <taxon>Chrysomeloidea</taxon>
        <taxon>Chrysomelidae</taxon>
        <taxon>Galerucinae</taxon>
        <taxon>Alticini</taxon>
        <taxon>Psylliodes</taxon>
    </lineage>
</organism>
<keyword evidence="3" id="KW-1185">Reference proteome</keyword>
<name>A0A9P0CSI7_9CUCU</name>
<dbReference type="AlphaFoldDB" id="A0A9P0CSI7"/>
<reference evidence="2" key="1">
    <citation type="submission" date="2022-01" db="EMBL/GenBank/DDBJ databases">
        <authorList>
            <person name="King R."/>
        </authorList>
    </citation>
    <scope>NUCLEOTIDE SEQUENCE</scope>
</reference>
<evidence type="ECO:0000313" key="2">
    <source>
        <dbReference type="EMBL" id="CAH1103421.1"/>
    </source>
</evidence>
<dbReference type="Proteomes" id="UP001153636">
    <property type="component" value="Chromosome 14"/>
</dbReference>
<evidence type="ECO:0000313" key="3">
    <source>
        <dbReference type="Proteomes" id="UP001153636"/>
    </source>
</evidence>
<accession>A0A9P0CSI7</accession>
<proteinExistence type="predicted"/>
<gene>
    <name evidence="2" type="ORF">PSYICH_LOCUS4284</name>
</gene>
<evidence type="ECO:0000256" key="1">
    <source>
        <dbReference type="SAM" id="SignalP"/>
    </source>
</evidence>
<sequence>MPSPIKWLLLLMVTIRAQDPRKRTLLFCQTHDSQSQSFRTVAENVICGTANDKYISKRFALDDMAGPFWANRGKKDPIFKNEPLFVEEPSWIVVRVREDPEFQEEPFFVSRGKKETGGLLSSQTRDFLQSDAPFFAARGKRFRNKH</sequence>
<protein>
    <submittedName>
        <fullName evidence="2">Uncharacterized protein</fullName>
    </submittedName>
</protein>
<feature type="chain" id="PRO_5040218384" evidence="1">
    <location>
        <begin position="18"/>
        <end position="146"/>
    </location>
</feature>
<feature type="signal peptide" evidence="1">
    <location>
        <begin position="1"/>
        <end position="17"/>
    </location>
</feature>